<feature type="non-terminal residue" evidence="2">
    <location>
        <position position="332"/>
    </location>
</feature>
<reference evidence="2" key="1">
    <citation type="submission" date="2020-02" db="EMBL/GenBank/DDBJ databases">
        <authorList>
            <person name="Meier V. D."/>
        </authorList>
    </citation>
    <scope>NUCLEOTIDE SEQUENCE</scope>
    <source>
        <strain evidence="2">AVDCRST_MAG87</strain>
    </source>
</reference>
<name>A0A6J4UIT8_9BACT</name>
<evidence type="ECO:0000256" key="1">
    <source>
        <dbReference type="SAM" id="MobiDB-lite"/>
    </source>
</evidence>
<evidence type="ECO:0000313" key="2">
    <source>
        <dbReference type="EMBL" id="CAA9548506.1"/>
    </source>
</evidence>
<dbReference type="EMBL" id="CADCWJ010000163">
    <property type="protein sequence ID" value="CAA9548506.1"/>
    <property type="molecule type" value="Genomic_DNA"/>
</dbReference>
<proteinExistence type="predicted"/>
<sequence>GFTRHSCARADDHGQRRTRGHRQAPGGRVGHRRASLSRACADRRRSRCRQNGPDQGGGAQHRQQFQAYPVHSGSAPERCHRRQHLQSTERHVRVSTGADRVPNGAGGRDQPGHSQDPGGVAGSDGRGTSLDRRGDASVAASVHRSRHGKSDRLRGNLSAPRGPARQIPAPALHRLPGAAWRTGDARSSAYPSSPRYAGTGDFRPGPDCGAGCHQVGSRRAGDPGVHRLTGRGHAKSRRRISRCQPAWFPGTLQLGPRLGRNSGPGVRDPGRCQIARRAHPGAPDHRQPRGQDAGGGQPSNGAGPARDDPRTRRRPVVQRERTTFPARVRPGL</sequence>
<feature type="region of interest" description="Disordered" evidence="1">
    <location>
        <begin position="1"/>
        <end position="332"/>
    </location>
</feature>
<feature type="compositionally biased region" description="Basic residues" evidence="1">
    <location>
        <begin position="228"/>
        <end position="241"/>
    </location>
</feature>
<gene>
    <name evidence="2" type="ORF">AVDCRST_MAG87-671</name>
</gene>
<accession>A0A6J4UIT8</accession>
<protein>
    <submittedName>
        <fullName evidence="2">FIG022979: MoxR-like ATPases</fullName>
    </submittedName>
</protein>
<dbReference type="AlphaFoldDB" id="A0A6J4UIT8"/>
<feature type="non-terminal residue" evidence="2">
    <location>
        <position position="1"/>
    </location>
</feature>
<organism evidence="2">
    <name type="scientific">uncultured Thermomicrobiales bacterium</name>
    <dbReference type="NCBI Taxonomy" id="1645740"/>
    <lineage>
        <taxon>Bacteria</taxon>
        <taxon>Pseudomonadati</taxon>
        <taxon>Thermomicrobiota</taxon>
        <taxon>Thermomicrobia</taxon>
        <taxon>Thermomicrobiales</taxon>
        <taxon>environmental samples</taxon>
    </lineage>
</organism>